<sequence>MCEEAAVKSSREDGRHQQLKRQNIRLVTERQPNVLHQDASYSSCYDIQDIAIHIRNALPIRLLKIRRQPTTGFSLPVRAHQIRVKMKVFGESCPIWVHLERLDENNGTVWNCYRSGINKLVIVIATKSLDRFG</sequence>
<organism evidence="1 2">
    <name type="scientific">Clonorchis sinensis</name>
    <name type="common">Chinese liver fluke</name>
    <dbReference type="NCBI Taxonomy" id="79923"/>
    <lineage>
        <taxon>Eukaryota</taxon>
        <taxon>Metazoa</taxon>
        <taxon>Spiralia</taxon>
        <taxon>Lophotrochozoa</taxon>
        <taxon>Platyhelminthes</taxon>
        <taxon>Trematoda</taxon>
        <taxon>Digenea</taxon>
        <taxon>Opisthorchiida</taxon>
        <taxon>Opisthorchiata</taxon>
        <taxon>Opisthorchiidae</taxon>
        <taxon>Clonorchis</taxon>
    </lineage>
</organism>
<protein>
    <submittedName>
        <fullName evidence="1">Uncharacterized protein</fullName>
    </submittedName>
</protein>
<evidence type="ECO:0000313" key="2">
    <source>
        <dbReference type="Proteomes" id="UP000008909"/>
    </source>
</evidence>
<reference evidence="1" key="1">
    <citation type="journal article" date="2011" name="Genome Biol.">
        <title>The draft genome of the carcinogenic human liver fluke Clonorchis sinensis.</title>
        <authorList>
            <person name="Wang X."/>
            <person name="Chen W."/>
            <person name="Huang Y."/>
            <person name="Sun J."/>
            <person name="Men J."/>
            <person name="Liu H."/>
            <person name="Luo F."/>
            <person name="Guo L."/>
            <person name="Lv X."/>
            <person name="Deng C."/>
            <person name="Zhou C."/>
            <person name="Fan Y."/>
            <person name="Li X."/>
            <person name="Huang L."/>
            <person name="Hu Y."/>
            <person name="Liang C."/>
            <person name="Hu X."/>
            <person name="Xu J."/>
            <person name="Yu X."/>
        </authorList>
    </citation>
    <scope>NUCLEOTIDE SEQUENCE [LARGE SCALE GENOMIC DNA]</scope>
    <source>
        <strain evidence="1">Henan</strain>
    </source>
</reference>
<reference key="2">
    <citation type="submission" date="2011-10" db="EMBL/GenBank/DDBJ databases">
        <title>The genome and transcriptome sequence of Clonorchis sinensis provide insights into the carcinogenic liver fluke.</title>
        <authorList>
            <person name="Wang X."/>
            <person name="Huang Y."/>
            <person name="Chen W."/>
            <person name="Liu H."/>
            <person name="Guo L."/>
            <person name="Chen Y."/>
            <person name="Luo F."/>
            <person name="Zhou W."/>
            <person name="Sun J."/>
            <person name="Mao Q."/>
            <person name="Liang P."/>
            <person name="Zhou C."/>
            <person name="Tian Y."/>
            <person name="Men J."/>
            <person name="Lv X."/>
            <person name="Huang L."/>
            <person name="Zhou J."/>
            <person name="Hu Y."/>
            <person name="Li R."/>
            <person name="Zhang F."/>
            <person name="Lei H."/>
            <person name="Li X."/>
            <person name="Hu X."/>
            <person name="Liang C."/>
            <person name="Xu J."/>
            <person name="Wu Z."/>
            <person name="Yu X."/>
        </authorList>
    </citation>
    <scope>NUCLEOTIDE SEQUENCE</scope>
    <source>
        <strain>Henan</strain>
    </source>
</reference>
<dbReference type="AlphaFoldDB" id="G7YPG3"/>
<evidence type="ECO:0000313" key="1">
    <source>
        <dbReference type="EMBL" id="GAA54844.1"/>
    </source>
</evidence>
<name>G7YPG3_CLOSI</name>
<dbReference type="EMBL" id="DF143930">
    <property type="protein sequence ID" value="GAA54844.1"/>
    <property type="molecule type" value="Genomic_DNA"/>
</dbReference>
<proteinExistence type="predicted"/>
<accession>G7YPG3</accession>
<gene>
    <name evidence="1" type="ORF">CLF_105830</name>
</gene>
<keyword evidence="2" id="KW-1185">Reference proteome</keyword>
<dbReference type="Proteomes" id="UP000008909">
    <property type="component" value="Unassembled WGS sequence"/>
</dbReference>